<accession>A0A0R0GRB5</accession>
<dbReference type="Gramene" id="KRH20631">
    <property type="protein sequence ID" value="KRH20631"/>
    <property type="gene ID" value="GLYMA_13G190600"/>
</dbReference>
<dbReference type="STRING" id="3847.A0A0R0GRB5"/>
<dbReference type="EnsemblPlants" id="KRH20631">
    <property type="protein sequence ID" value="KRH20631"/>
    <property type="gene ID" value="GLYMA_13G190600"/>
</dbReference>
<name>A0A0R0GRB5_SOYBN</name>
<dbReference type="PaxDb" id="3847-GLYMA13G25990.1"/>
<dbReference type="AlphaFoldDB" id="A0A0R0GRB5"/>
<dbReference type="SMR" id="A0A0R0GRB5"/>
<keyword evidence="3" id="KW-1185">Reference proteome</keyword>
<sequence length="93" mass="10195">MTSLISLCTELKAPFLLHLFSLPHFFYLPPPCTTISPPHATAPCCRHHLSTMLLPLTKASAFPSISALVSETNELRRTRGVKVAATILEDGEH</sequence>
<dbReference type="InParanoid" id="A0A0R0GRB5"/>
<reference evidence="1 2" key="1">
    <citation type="journal article" date="2010" name="Nature">
        <title>Genome sequence of the palaeopolyploid soybean.</title>
        <authorList>
            <person name="Schmutz J."/>
            <person name="Cannon S.B."/>
            <person name="Schlueter J."/>
            <person name="Ma J."/>
            <person name="Mitros T."/>
            <person name="Nelson W."/>
            <person name="Hyten D.L."/>
            <person name="Song Q."/>
            <person name="Thelen J.J."/>
            <person name="Cheng J."/>
            <person name="Xu D."/>
            <person name="Hellsten U."/>
            <person name="May G.D."/>
            <person name="Yu Y."/>
            <person name="Sakurai T."/>
            <person name="Umezawa T."/>
            <person name="Bhattacharyya M.K."/>
            <person name="Sandhu D."/>
            <person name="Valliyodan B."/>
            <person name="Lindquist E."/>
            <person name="Peto M."/>
            <person name="Grant D."/>
            <person name="Shu S."/>
            <person name="Goodstein D."/>
            <person name="Barry K."/>
            <person name="Futrell-Griggs M."/>
            <person name="Abernathy B."/>
            <person name="Du J."/>
            <person name="Tian Z."/>
            <person name="Zhu L."/>
            <person name="Gill N."/>
            <person name="Joshi T."/>
            <person name="Libault M."/>
            <person name="Sethuraman A."/>
            <person name="Zhang X.-C."/>
            <person name="Shinozaki K."/>
            <person name="Nguyen H.T."/>
            <person name="Wing R.A."/>
            <person name="Cregan P."/>
            <person name="Specht J."/>
            <person name="Grimwood J."/>
            <person name="Rokhsar D."/>
            <person name="Stacey G."/>
            <person name="Shoemaker R.C."/>
            <person name="Jackson S.A."/>
        </authorList>
    </citation>
    <scope>NUCLEOTIDE SEQUENCE</scope>
    <source>
        <strain evidence="2">cv. Williams 82</strain>
        <tissue evidence="1">Callus</tissue>
    </source>
</reference>
<dbReference type="EMBL" id="CM000846">
    <property type="protein sequence ID" value="KRH20631.1"/>
    <property type="molecule type" value="Genomic_DNA"/>
</dbReference>
<gene>
    <name evidence="1" type="ORF">GLYMA_13G190600</name>
</gene>
<protein>
    <submittedName>
        <fullName evidence="1 2">Uncharacterized protein</fullName>
    </submittedName>
</protein>
<reference evidence="1" key="3">
    <citation type="submission" date="2018-07" db="EMBL/GenBank/DDBJ databases">
        <title>WGS assembly of Glycine max.</title>
        <authorList>
            <person name="Schmutz J."/>
            <person name="Cannon S."/>
            <person name="Schlueter J."/>
            <person name="Ma J."/>
            <person name="Mitros T."/>
            <person name="Nelson W."/>
            <person name="Hyten D."/>
            <person name="Song Q."/>
            <person name="Thelen J."/>
            <person name="Cheng J."/>
            <person name="Xu D."/>
            <person name="Hellsten U."/>
            <person name="May G."/>
            <person name="Yu Y."/>
            <person name="Sakurai T."/>
            <person name="Umezawa T."/>
            <person name="Bhattacharyya M."/>
            <person name="Sandhu D."/>
            <person name="Valliyodan B."/>
            <person name="Lindquist E."/>
            <person name="Peto M."/>
            <person name="Grant D."/>
            <person name="Shu S."/>
            <person name="Goodstein D."/>
            <person name="Barry K."/>
            <person name="Futrell-Griggs M."/>
            <person name="Abernathy B."/>
            <person name="Du J."/>
            <person name="Tian Z."/>
            <person name="Zhu L."/>
            <person name="Gill N."/>
            <person name="Joshi T."/>
            <person name="Libault M."/>
            <person name="Sethuraman A."/>
            <person name="Zhang X."/>
            <person name="Shinozaki K."/>
            <person name="Nguyen H."/>
            <person name="Wing R."/>
            <person name="Cregan P."/>
            <person name="Specht J."/>
            <person name="Grimwood J."/>
            <person name="Rokhsar D."/>
            <person name="Stacey G."/>
            <person name="Shoemaker R."/>
            <person name="Jackson S."/>
        </authorList>
    </citation>
    <scope>NUCLEOTIDE SEQUENCE</scope>
    <source>
        <tissue evidence="1">Callus</tissue>
    </source>
</reference>
<proteinExistence type="predicted"/>
<evidence type="ECO:0000313" key="3">
    <source>
        <dbReference type="Proteomes" id="UP000008827"/>
    </source>
</evidence>
<dbReference type="Proteomes" id="UP000008827">
    <property type="component" value="Chromosome 13"/>
</dbReference>
<evidence type="ECO:0000313" key="2">
    <source>
        <dbReference type="EnsemblPlants" id="KRH20631"/>
    </source>
</evidence>
<organism evidence="1">
    <name type="scientific">Glycine max</name>
    <name type="common">Soybean</name>
    <name type="synonym">Glycine hispida</name>
    <dbReference type="NCBI Taxonomy" id="3847"/>
    <lineage>
        <taxon>Eukaryota</taxon>
        <taxon>Viridiplantae</taxon>
        <taxon>Streptophyta</taxon>
        <taxon>Embryophyta</taxon>
        <taxon>Tracheophyta</taxon>
        <taxon>Spermatophyta</taxon>
        <taxon>Magnoliopsida</taxon>
        <taxon>eudicotyledons</taxon>
        <taxon>Gunneridae</taxon>
        <taxon>Pentapetalae</taxon>
        <taxon>rosids</taxon>
        <taxon>fabids</taxon>
        <taxon>Fabales</taxon>
        <taxon>Fabaceae</taxon>
        <taxon>Papilionoideae</taxon>
        <taxon>50 kb inversion clade</taxon>
        <taxon>NPAAA clade</taxon>
        <taxon>indigoferoid/millettioid clade</taxon>
        <taxon>Phaseoleae</taxon>
        <taxon>Glycine</taxon>
        <taxon>Glycine subgen. Soja</taxon>
    </lineage>
</organism>
<reference evidence="2" key="2">
    <citation type="submission" date="2018-02" db="UniProtKB">
        <authorList>
            <consortium name="EnsemblPlants"/>
        </authorList>
    </citation>
    <scope>IDENTIFICATION</scope>
    <source>
        <strain evidence="2">Williams 82</strain>
    </source>
</reference>
<evidence type="ECO:0000313" key="1">
    <source>
        <dbReference type="EMBL" id="KRH20631.1"/>
    </source>
</evidence>